<evidence type="ECO:0000313" key="1">
    <source>
        <dbReference type="EMBL" id="TDP84487.1"/>
    </source>
</evidence>
<proteinExistence type="predicted"/>
<dbReference type="Proteomes" id="UP000294593">
    <property type="component" value="Unassembled WGS sequence"/>
</dbReference>
<organism evidence="1 2">
    <name type="scientific">Aquabacterium commune</name>
    <dbReference type="NCBI Taxonomy" id="70586"/>
    <lineage>
        <taxon>Bacteria</taxon>
        <taxon>Pseudomonadati</taxon>
        <taxon>Pseudomonadota</taxon>
        <taxon>Betaproteobacteria</taxon>
        <taxon>Burkholderiales</taxon>
        <taxon>Aquabacterium</taxon>
    </lineage>
</organism>
<sequence length="127" mass="13456">MSDLPDTPTPMPSPTALPAQFVYYRVPHANRHAAALAVQAMQAALTQQWPGLQATLMRRADATAHTEAAEDTWMETYAHPAGVSAALAQAIAAQASALPSSLIGVRHVETFEPLTLPLHPPLTTPTA</sequence>
<protein>
    <submittedName>
        <fullName evidence="1">Uncharacterized protein DUF4936</fullName>
    </submittedName>
</protein>
<comment type="caution">
    <text evidence="1">The sequence shown here is derived from an EMBL/GenBank/DDBJ whole genome shotgun (WGS) entry which is preliminary data.</text>
</comment>
<accession>A0A4R6RFC4</accession>
<name>A0A4R6RFC4_9BURK</name>
<gene>
    <name evidence="1" type="ORF">EV672_10355</name>
</gene>
<dbReference type="RefSeq" id="WP_133607531.1">
    <property type="nucleotide sequence ID" value="NZ_JBASTO010000190.1"/>
</dbReference>
<dbReference type="Pfam" id="PF16290">
    <property type="entry name" value="DUF4936"/>
    <property type="match status" value="1"/>
</dbReference>
<dbReference type="InterPro" id="IPR032556">
    <property type="entry name" value="DUF4936"/>
</dbReference>
<reference evidence="1 2" key="1">
    <citation type="submission" date="2019-03" db="EMBL/GenBank/DDBJ databases">
        <title>Genomic Encyclopedia of Type Strains, Phase IV (KMG-IV): sequencing the most valuable type-strain genomes for metagenomic binning, comparative biology and taxonomic classification.</title>
        <authorList>
            <person name="Goeker M."/>
        </authorList>
    </citation>
    <scope>NUCLEOTIDE SEQUENCE [LARGE SCALE GENOMIC DNA]</scope>
    <source>
        <strain evidence="1 2">DSM 11901</strain>
    </source>
</reference>
<evidence type="ECO:0000313" key="2">
    <source>
        <dbReference type="Proteomes" id="UP000294593"/>
    </source>
</evidence>
<dbReference type="EMBL" id="SNXW01000003">
    <property type="protein sequence ID" value="TDP84487.1"/>
    <property type="molecule type" value="Genomic_DNA"/>
</dbReference>
<keyword evidence="2" id="KW-1185">Reference proteome</keyword>
<dbReference type="AlphaFoldDB" id="A0A4R6RFC4"/>